<proteinExistence type="inferred from homology"/>
<name>A0ABW0Q7P8_9HYPH</name>
<evidence type="ECO:0000256" key="12">
    <source>
        <dbReference type="RuleBase" id="RU363056"/>
    </source>
</evidence>
<keyword evidence="9 11" id="KW-0472">Membrane</keyword>
<evidence type="ECO:0000256" key="10">
    <source>
        <dbReference type="ARBA" id="ARBA00037054"/>
    </source>
</evidence>
<evidence type="ECO:0000256" key="7">
    <source>
        <dbReference type="ARBA" id="ARBA00022692"/>
    </source>
</evidence>
<feature type="transmembrane region" description="Helical" evidence="11">
    <location>
        <begin position="117"/>
        <end position="138"/>
    </location>
</feature>
<evidence type="ECO:0000259" key="13">
    <source>
        <dbReference type="PROSITE" id="PS50928"/>
    </source>
</evidence>
<protein>
    <recommendedName>
        <fullName evidence="4 12">sn-glycerol-3-phosphate transport system permease protein UgpE</fullName>
    </recommendedName>
</protein>
<dbReference type="PANTHER" id="PTHR43744:SF8">
    <property type="entry name" value="SN-GLYCEROL-3-PHOSPHATE TRANSPORT SYSTEM PERMEASE PROTEIN UGPE"/>
    <property type="match status" value="1"/>
</dbReference>
<sequence>MTRPASSQKAIVSSMRIMLTRWIVTGILVILAVVTLYPLIFTVINSMKTRAAYSADPLGFFTDLTFDNYIETFQRMQVPRLLLNSLITTAGGLVLSTVAALFIAYAVTKLKMRGGNYIFLFIIAMLVIPSQVIIYPLYETILDLGFGGTYQGLILAYAAFGLPLGTYLLSAYFRAIPDELIEAARLDGAGDIRILFSILLPISTPAIAALSILNFVWMWNDLLLPLVIMGGSDKKTLMVGVALLSGQYDVSIPLISAGLIIALAPVIVVYMLFQRQILSGAIAGAVR</sequence>
<evidence type="ECO:0000256" key="1">
    <source>
        <dbReference type="ARBA" id="ARBA00004651"/>
    </source>
</evidence>
<feature type="transmembrane region" description="Helical" evidence="11">
    <location>
        <begin position="150"/>
        <end position="173"/>
    </location>
</feature>
<accession>A0ABW0Q7P8</accession>
<feature type="transmembrane region" description="Helical" evidence="11">
    <location>
        <begin position="81"/>
        <end position="105"/>
    </location>
</feature>
<keyword evidence="8 11" id="KW-1133">Transmembrane helix</keyword>
<keyword evidence="15" id="KW-1185">Reference proteome</keyword>
<dbReference type="InterPro" id="IPR035906">
    <property type="entry name" value="MetI-like_sf"/>
</dbReference>
<reference evidence="15" key="1">
    <citation type="journal article" date="2019" name="Int. J. Syst. Evol. Microbiol.">
        <title>The Global Catalogue of Microorganisms (GCM) 10K type strain sequencing project: providing services to taxonomists for standard genome sequencing and annotation.</title>
        <authorList>
            <consortium name="The Broad Institute Genomics Platform"/>
            <consortium name="The Broad Institute Genome Sequencing Center for Infectious Disease"/>
            <person name="Wu L."/>
            <person name="Ma J."/>
        </authorList>
    </citation>
    <scope>NUCLEOTIDE SEQUENCE [LARGE SCALE GENOMIC DNA]</scope>
    <source>
        <strain evidence="15">KACC 12633</strain>
    </source>
</reference>
<keyword evidence="5 11" id="KW-0813">Transport</keyword>
<evidence type="ECO:0000256" key="9">
    <source>
        <dbReference type="ARBA" id="ARBA00023136"/>
    </source>
</evidence>
<dbReference type="CDD" id="cd06261">
    <property type="entry name" value="TM_PBP2"/>
    <property type="match status" value="1"/>
</dbReference>
<evidence type="ECO:0000313" key="15">
    <source>
        <dbReference type="Proteomes" id="UP001596150"/>
    </source>
</evidence>
<evidence type="ECO:0000256" key="4">
    <source>
        <dbReference type="ARBA" id="ARBA00020515"/>
    </source>
</evidence>
<evidence type="ECO:0000256" key="11">
    <source>
        <dbReference type="RuleBase" id="RU363032"/>
    </source>
</evidence>
<gene>
    <name evidence="12" type="primary">ugpE</name>
    <name evidence="14" type="ORF">ACFPP9_22940</name>
</gene>
<organism evidence="14 15">
    <name type="scientific">Kaistia terrae</name>
    <dbReference type="NCBI Taxonomy" id="537017"/>
    <lineage>
        <taxon>Bacteria</taxon>
        <taxon>Pseudomonadati</taxon>
        <taxon>Pseudomonadota</taxon>
        <taxon>Alphaproteobacteria</taxon>
        <taxon>Hyphomicrobiales</taxon>
        <taxon>Kaistiaceae</taxon>
        <taxon>Kaistia</taxon>
    </lineage>
</organism>
<feature type="transmembrane region" description="Helical" evidence="11">
    <location>
        <begin position="194"/>
        <end position="219"/>
    </location>
</feature>
<comment type="caution">
    <text evidence="14">The sequence shown here is derived from an EMBL/GenBank/DDBJ whole genome shotgun (WGS) entry which is preliminary data.</text>
</comment>
<dbReference type="PROSITE" id="PS50928">
    <property type="entry name" value="ABC_TM1"/>
    <property type="match status" value="1"/>
</dbReference>
<dbReference type="PANTHER" id="PTHR43744">
    <property type="entry name" value="ABC TRANSPORTER PERMEASE PROTEIN MG189-RELATED-RELATED"/>
    <property type="match status" value="1"/>
</dbReference>
<comment type="subcellular location">
    <subcellularLocation>
        <location evidence="12">Cell inner membrane</location>
        <topology evidence="12">Multi-pass membrane protein</topology>
    </subcellularLocation>
    <subcellularLocation>
        <location evidence="1 11">Cell membrane</location>
        <topology evidence="1 11">Multi-pass membrane protein</topology>
    </subcellularLocation>
</comment>
<evidence type="ECO:0000256" key="2">
    <source>
        <dbReference type="ARBA" id="ARBA00009306"/>
    </source>
</evidence>
<evidence type="ECO:0000256" key="8">
    <source>
        <dbReference type="ARBA" id="ARBA00022989"/>
    </source>
</evidence>
<keyword evidence="7 11" id="KW-0812">Transmembrane</keyword>
<keyword evidence="12" id="KW-0997">Cell inner membrane</keyword>
<feature type="transmembrane region" description="Helical" evidence="11">
    <location>
        <begin position="252"/>
        <end position="273"/>
    </location>
</feature>
<evidence type="ECO:0000256" key="5">
    <source>
        <dbReference type="ARBA" id="ARBA00022448"/>
    </source>
</evidence>
<dbReference type="EMBL" id="JBHSML010000014">
    <property type="protein sequence ID" value="MFC5518649.1"/>
    <property type="molecule type" value="Genomic_DNA"/>
</dbReference>
<dbReference type="Proteomes" id="UP001596150">
    <property type="component" value="Unassembled WGS sequence"/>
</dbReference>
<dbReference type="Gene3D" id="1.10.3720.10">
    <property type="entry name" value="MetI-like"/>
    <property type="match status" value="1"/>
</dbReference>
<dbReference type="InterPro" id="IPR000515">
    <property type="entry name" value="MetI-like"/>
</dbReference>
<evidence type="ECO:0000256" key="6">
    <source>
        <dbReference type="ARBA" id="ARBA00022475"/>
    </source>
</evidence>
<dbReference type="Pfam" id="PF00528">
    <property type="entry name" value="BPD_transp_1"/>
    <property type="match status" value="1"/>
</dbReference>
<dbReference type="SUPFAM" id="SSF161098">
    <property type="entry name" value="MetI-like"/>
    <property type="match status" value="1"/>
</dbReference>
<keyword evidence="6 12" id="KW-1003">Cell membrane</keyword>
<comment type="similarity">
    <text evidence="2 11">Belongs to the binding-protein-dependent transport system permease family.</text>
</comment>
<dbReference type="RefSeq" id="WP_266344589.1">
    <property type="nucleotide sequence ID" value="NZ_JAPKNH010000005.1"/>
</dbReference>
<feature type="transmembrane region" description="Helical" evidence="11">
    <location>
        <begin position="21"/>
        <end position="44"/>
    </location>
</feature>
<comment type="function">
    <text evidence="10 12">Part of the ABC transporter complex UgpBAEC involved in sn-glycerol-3-phosphate (G3P) import. Probably responsible for the translocation of the substrate across the membrane.</text>
</comment>
<comment type="subunit">
    <text evidence="3 12">The complex is composed of two ATP-binding proteins (UgpC), two transmembrane proteins (UgpA and UgpE) and a solute-binding protein (UgpB).</text>
</comment>
<evidence type="ECO:0000256" key="3">
    <source>
        <dbReference type="ARBA" id="ARBA00011557"/>
    </source>
</evidence>
<feature type="domain" description="ABC transmembrane type-1" evidence="13">
    <location>
        <begin position="82"/>
        <end position="273"/>
    </location>
</feature>
<evidence type="ECO:0000313" key="14">
    <source>
        <dbReference type="EMBL" id="MFC5518649.1"/>
    </source>
</evidence>